<dbReference type="InterPro" id="IPR010787">
    <property type="entry name" value="DUF1385"/>
</dbReference>
<name>A0A135L2Y2_9BACI</name>
<dbReference type="Pfam" id="PF07136">
    <property type="entry name" value="DUF1385"/>
    <property type="match status" value="1"/>
</dbReference>
<keyword evidence="1" id="KW-0472">Membrane</keyword>
<evidence type="ECO:0000256" key="1">
    <source>
        <dbReference type="SAM" id="Phobius"/>
    </source>
</evidence>
<dbReference type="EMBL" id="LSKU01000001">
    <property type="protein sequence ID" value="KXG43269.1"/>
    <property type="molecule type" value="Genomic_DNA"/>
</dbReference>
<keyword evidence="3" id="KW-1185">Reference proteome</keyword>
<protein>
    <recommendedName>
        <fullName evidence="4">DUF1385 domain-containing protein</fullName>
    </recommendedName>
</protein>
<sequence length="248" mass="28167">MIQSSANGSKHLNFSTERFDVNPGEEIKEDTSKLTMIFGVAIVGVLSLIFGKLLFTVLPAFLADLLFGRLVPNQFFNNLIEGGIKIVLLFAYIIAISQTPFIKRLFQYHGAEHKVINAFEAGSPLTVENVKKYSRFHYRCGSSFIILSVIIGVIIYSLYNQFISPYDSIWDRIIQRIALIPLVIGVSYEVLRLTNSVREIPVLKWFGLPGIWLQTLTTKEPEDDQIEVSIAAFNRMRELDTKEKMLVM</sequence>
<feature type="transmembrane region" description="Helical" evidence="1">
    <location>
        <begin position="75"/>
        <end position="95"/>
    </location>
</feature>
<evidence type="ECO:0000313" key="3">
    <source>
        <dbReference type="Proteomes" id="UP000070352"/>
    </source>
</evidence>
<proteinExistence type="predicted"/>
<feature type="transmembrane region" description="Helical" evidence="1">
    <location>
        <begin position="173"/>
        <end position="191"/>
    </location>
</feature>
<evidence type="ECO:0008006" key="4">
    <source>
        <dbReference type="Google" id="ProtNLM"/>
    </source>
</evidence>
<feature type="transmembrane region" description="Helical" evidence="1">
    <location>
        <begin position="141"/>
        <end position="161"/>
    </location>
</feature>
<gene>
    <name evidence="2" type="ORF">U473_04015</name>
</gene>
<keyword evidence="1" id="KW-0812">Transmembrane</keyword>
<keyword evidence="1" id="KW-1133">Transmembrane helix</keyword>
<feature type="transmembrane region" description="Helical" evidence="1">
    <location>
        <begin position="34"/>
        <end position="55"/>
    </location>
</feature>
<accession>A0A135L2Y2</accession>
<evidence type="ECO:0000313" key="2">
    <source>
        <dbReference type="EMBL" id="KXG43269.1"/>
    </source>
</evidence>
<dbReference type="Proteomes" id="UP000070352">
    <property type="component" value="Unassembled WGS sequence"/>
</dbReference>
<reference evidence="2 3" key="1">
    <citation type="submission" date="2016-02" db="EMBL/GenBank/DDBJ databases">
        <title>Draft Genome for Tepidibacillus decaturensis nov. sp. Strain Z9, an Anaerobic, Moderately Thermophilic and Heterotrophic Bacterium from Deep Subsurface of the Illinois Basin, USA.</title>
        <authorList>
            <person name="Dong Y."/>
            <person name="Chang J.Y."/>
            <person name="Sanford R."/>
            <person name="Fouke B.W."/>
        </authorList>
    </citation>
    <scope>NUCLEOTIDE SEQUENCE [LARGE SCALE GENOMIC DNA]</scope>
    <source>
        <strain evidence="2 3">Z9</strain>
    </source>
</reference>
<dbReference type="PANTHER" id="PTHR42867:SF1">
    <property type="entry name" value="MEMBRANE PROTEIN-RELATED"/>
    <property type="match status" value="1"/>
</dbReference>
<dbReference type="STRING" id="1413211.U473_04015"/>
<organism evidence="2 3">
    <name type="scientific">Tepidibacillus decaturensis</name>
    <dbReference type="NCBI Taxonomy" id="1413211"/>
    <lineage>
        <taxon>Bacteria</taxon>
        <taxon>Bacillati</taxon>
        <taxon>Bacillota</taxon>
        <taxon>Bacilli</taxon>
        <taxon>Bacillales</taxon>
        <taxon>Bacillaceae</taxon>
        <taxon>Tepidibacillus</taxon>
    </lineage>
</organism>
<dbReference type="AlphaFoldDB" id="A0A135L2Y2"/>
<comment type="caution">
    <text evidence="2">The sequence shown here is derived from an EMBL/GenBank/DDBJ whole genome shotgun (WGS) entry which is preliminary data.</text>
</comment>
<dbReference type="PANTHER" id="PTHR42867">
    <property type="entry name" value="MEMBRANE PROTEIN-RELATED"/>
    <property type="match status" value="1"/>
</dbReference>